<organism evidence="1 2">
    <name type="scientific">Trifolium pratense</name>
    <name type="common">Red clover</name>
    <dbReference type="NCBI Taxonomy" id="57577"/>
    <lineage>
        <taxon>Eukaryota</taxon>
        <taxon>Viridiplantae</taxon>
        <taxon>Streptophyta</taxon>
        <taxon>Embryophyta</taxon>
        <taxon>Tracheophyta</taxon>
        <taxon>Spermatophyta</taxon>
        <taxon>Magnoliopsida</taxon>
        <taxon>eudicotyledons</taxon>
        <taxon>Gunneridae</taxon>
        <taxon>Pentapetalae</taxon>
        <taxon>rosids</taxon>
        <taxon>fabids</taxon>
        <taxon>Fabales</taxon>
        <taxon>Fabaceae</taxon>
        <taxon>Papilionoideae</taxon>
        <taxon>50 kb inversion clade</taxon>
        <taxon>NPAAA clade</taxon>
        <taxon>Hologalegina</taxon>
        <taxon>IRL clade</taxon>
        <taxon>Trifolieae</taxon>
        <taxon>Trifolium</taxon>
    </lineage>
</organism>
<sequence length="115" mass="13131">MVKFSSQKYIFSLFLSFLITCNIVVVICETKVSCNQKDKQILLCFKKGLIDPLGMLSNKEDCCEWRGVHCNNNGRRVTDISLPCYTDDDEFIIGRKTNKTQCLSGKIHLTLFELA</sequence>
<evidence type="ECO:0000313" key="2">
    <source>
        <dbReference type="Proteomes" id="UP001177021"/>
    </source>
</evidence>
<evidence type="ECO:0000313" key="1">
    <source>
        <dbReference type="EMBL" id="CAJ2657285.1"/>
    </source>
</evidence>
<accession>A0ACB0KJ50</accession>
<dbReference type="Proteomes" id="UP001177021">
    <property type="component" value="Unassembled WGS sequence"/>
</dbReference>
<name>A0ACB0KJ50_TRIPR</name>
<gene>
    <name evidence="1" type="ORF">MILVUS5_LOCUS23890</name>
</gene>
<protein>
    <submittedName>
        <fullName evidence="1">Uncharacterized protein</fullName>
    </submittedName>
</protein>
<comment type="caution">
    <text evidence="1">The sequence shown here is derived from an EMBL/GenBank/DDBJ whole genome shotgun (WGS) entry which is preliminary data.</text>
</comment>
<dbReference type="EMBL" id="CASHSV030000311">
    <property type="protein sequence ID" value="CAJ2657285.1"/>
    <property type="molecule type" value="Genomic_DNA"/>
</dbReference>
<proteinExistence type="predicted"/>
<keyword evidence="2" id="KW-1185">Reference proteome</keyword>
<reference evidence="1" key="1">
    <citation type="submission" date="2023-10" db="EMBL/GenBank/DDBJ databases">
        <authorList>
            <person name="Rodriguez Cubillos JULIANA M."/>
            <person name="De Vega J."/>
        </authorList>
    </citation>
    <scope>NUCLEOTIDE SEQUENCE</scope>
</reference>